<accession>A0A8J5L1K4</accession>
<dbReference type="Proteomes" id="UP000734854">
    <property type="component" value="Unassembled WGS sequence"/>
</dbReference>
<feature type="region of interest" description="Disordered" evidence="1">
    <location>
        <begin position="1"/>
        <end position="43"/>
    </location>
</feature>
<dbReference type="Pfam" id="PF05678">
    <property type="entry name" value="VQ"/>
    <property type="match status" value="1"/>
</dbReference>
<evidence type="ECO:0000313" key="3">
    <source>
        <dbReference type="EMBL" id="KAG6507649.1"/>
    </source>
</evidence>
<proteinExistence type="predicted"/>
<evidence type="ECO:0000256" key="1">
    <source>
        <dbReference type="SAM" id="MobiDB-lite"/>
    </source>
</evidence>
<feature type="compositionally biased region" description="Polar residues" evidence="1">
    <location>
        <begin position="1"/>
        <end position="11"/>
    </location>
</feature>
<dbReference type="InterPro" id="IPR008889">
    <property type="entry name" value="VQ"/>
</dbReference>
<dbReference type="EMBL" id="JACMSC010000009">
    <property type="protein sequence ID" value="KAG6507649.1"/>
    <property type="molecule type" value="Genomic_DNA"/>
</dbReference>
<name>A0A8J5L1K4_ZINOF</name>
<sequence length="134" mass="14656">MTNDPSGSTSRSVVPASQAPPAAPLRIIRMPASKPWRRPERPQLQVFRVHRAGFRELVQRLTGAPPTNAPPPHPSEPVIEAGPAAPLPPGPPVAIGDRLQTYVEEEGRRFGEEHQYVWPSPADPAAGDWRFQGH</sequence>
<keyword evidence="4" id="KW-1185">Reference proteome</keyword>
<gene>
    <name evidence="3" type="ORF">ZIOFF_033000</name>
</gene>
<dbReference type="AlphaFoldDB" id="A0A8J5L1K4"/>
<evidence type="ECO:0000313" key="4">
    <source>
        <dbReference type="Proteomes" id="UP000734854"/>
    </source>
</evidence>
<evidence type="ECO:0000259" key="2">
    <source>
        <dbReference type="Pfam" id="PF05678"/>
    </source>
</evidence>
<comment type="caution">
    <text evidence="3">The sequence shown here is derived from an EMBL/GenBank/DDBJ whole genome shotgun (WGS) entry which is preliminary data.</text>
</comment>
<feature type="domain" description="VQ" evidence="2">
    <location>
        <begin position="47"/>
        <end position="67"/>
    </location>
</feature>
<feature type="region of interest" description="Disordered" evidence="1">
    <location>
        <begin position="113"/>
        <end position="134"/>
    </location>
</feature>
<feature type="region of interest" description="Disordered" evidence="1">
    <location>
        <begin position="60"/>
        <end position="95"/>
    </location>
</feature>
<reference evidence="3 4" key="1">
    <citation type="submission" date="2020-08" db="EMBL/GenBank/DDBJ databases">
        <title>Plant Genome Project.</title>
        <authorList>
            <person name="Zhang R.-G."/>
        </authorList>
    </citation>
    <scope>NUCLEOTIDE SEQUENCE [LARGE SCALE GENOMIC DNA]</scope>
    <source>
        <tissue evidence="3">Rhizome</tissue>
    </source>
</reference>
<organism evidence="3 4">
    <name type="scientific">Zingiber officinale</name>
    <name type="common">Ginger</name>
    <name type="synonym">Amomum zingiber</name>
    <dbReference type="NCBI Taxonomy" id="94328"/>
    <lineage>
        <taxon>Eukaryota</taxon>
        <taxon>Viridiplantae</taxon>
        <taxon>Streptophyta</taxon>
        <taxon>Embryophyta</taxon>
        <taxon>Tracheophyta</taxon>
        <taxon>Spermatophyta</taxon>
        <taxon>Magnoliopsida</taxon>
        <taxon>Liliopsida</taxon>
        <taxon>Zingiberales</taxon>
        <taxon>Zingiberaceae</taxon>
        <taxon>Zingiber</taxon>
    </lineage>
</organism>
<protein>
    <recommendedName>
        <fullName evidence="2">VQ domain-containing protein</fullName>
    </recommendedName>
</protein>